<evidence type="ECO:0000256" key="1">
    <source>
        <dbReference type="SAM" id="Phobius"/>
    </source>
</evidence>
<protein>
    <submittedName>
        <fullName evidence="2">Unannotated protein</fullName>
    </submittedName>
</protein>
<keyword evidence="1" id="KW-0472">Membrane</keyword>
<feature type="transmembrane region" description="Helical" evidence="1">
    <location>
        <begin position="6"/>
        <end position="26"/>
    </location>
</feature>
<proteinExistence type="predicted"/>
<dbReference type="EMBL" id="CAFBLP010000054">
    <property type="protein sequence ID" value="CAB4884941.1"/>
    <property type="molecule type" value="Genomic_DNA"/>
</dbReference>
<dbReference type="AlphaFoldDB" id="A0A6J7ERQ6"/>
<reference evidence="2" key="1">
    <citation type="submission" date="2020-05" db="EMBL/GenBank/DDBJ databases">
        <authorList>
            <person name="Chiriac C."/>
            <person name="Salcher M."/>
            <person name="Ghai R."/>
            <person name="Kavagutti S V."/>
        </authorList>
    </citation>
    <scope>NUCLEOTIDE SEQUENCE</scope>
</reference>
<keyword evidence="1" id="KW-1133">Transmembrane helix</keyword>
<accession>A0A6J7ERQ6</accession>
<keyword evidence="1" id="KW-0812">Transmembrane</keyword>
<name>A0A6J7ERQ6_9ZZZZ</name>
<organism evidence="2">
    <name type="scientific">freshwater metagenome</name>
    <dbReference type="NCBI Taxonomy" id="449393"/>
    <lineage>
        <taxon>unclassified sequences</taxon>
        <taxon>metagenomes</taxon>
        <taxon>ecological metagenomes</taxon>
    </lineage>
</organism>
<gene>
    <name evidence="2" type="ORF">UFOPK3376_02019</name>
</gene>
<evidence type="ECO:0000313" key="2">
    <source>
        <dbReference type="EMBL" id="CAB4884941.1"/>
    </source>
</evidence>
<sequence>MGAEPILFVILLLAAVGLIAVAANAANKRRIERYRAIAAANGLGFDPGDPSNVTSLDFELFDRGHSAAATFTMWRTTGHQNRVFQYRYVTGSGKDSQTHYNTCVLVGLPFNAASTRIHPEGFGGRLMNMVGMRDIEFESPTFNERYRITSPDERFATTLIDPTMMGWLLEVPCTLDLYLRGEWMLAVDHKRDPEVLPDLLAYAETVAAHMPTVLQSLYPARP</sequence>